<evidence type="ECO:0000313" key="5">
    <source>
        <dbReference type="EMBL" id="CAD7643953.1"/>
    </source>
</evidence>
<dbReference type="EMBL" id="CAJPIZ010030295">
    <property type="protein sequence ID" value="CAG2119891.1"/>
    <property type="molecule type" value="Genomic_DNA"/>
</dbReference>
<reference evidence="5" key="1">
    <citation type="submission" date="2020-11" db="EMBL/GenBank/DDBJ databases">
        <authorList>
            <person name="Tran Van P."/>
        </authorList>
    </citation>
    <scope>NUCLEOTIDE SEQUENCE</scope>
</reference>
<keyword evidence="4" id="KW-0067">ATP-binding</keyword>
<dbReference type="EMBL" id="OC884870">
    <property type="protein sequence ID" value="CAD7643953.1"/>
    <property type="molecule type" value="Genomic_DNA"/>
</dbReference>
<dbReference type="GO" id="GO:0005524">
    <property type="term" value="F:ATP binding"/>
    <property type="evidence" value="ECO:0007669"/>
    <property type="project" value="UniProtKB-KW"/>
</dbReference>
<dbReference type="Gene3D" id="3.40.50.300">
    <property type="entry name" value="P-loop containing nucleotide triphosphate hydrolases"/>
    <property type="match status" value="1"/>
</dbReference>
<organism evidence="5">
    <name type="scientific">Medioppia subpectinata</name>
    <dbReference type="NCBI Taxonomy" id="1979941"/>
    <lineage>
        <taxon>Eukaryota</taxon>
        <taxon>Metazoa</taxon>
        <taxon>Ecdysozoa</taxon>
        <taxon>Arthropoda</taxon>
        <taxon>Chelicerata</taxon>
        <taxon>Arachnida</taxon>
        <taxon>Acari</taxon>
        <taxon>Acariformes</taxon>
        <taxon>Sarcoptiformes</taxon>
        <taxon>Oribatida</taxon>
        <taxon>Brachypylina</taxon>
        <taxon>Oppioidea</taxon>
        <taxon>Oppiidae</taxon>
        <taxon>Medioppia</taxon>
    </lineage>
</organism>
<evidence type="ECO:0008006" key="7">
    <source>
        <dbReference type="Google" id="ProtNLM"/>
    </source>
</evidence>
<comment type="similarity">
    <text evidence="2">Belongs to the ABC transporter superfamily. ABCC family. Conjugate transporter (TC 3.A.1.208) subfamily.</text>
</comment>
<dbReference type="InterPro" id="IPR027417">
    <property type="entry name" value="P-loop_NTPase"/>
</dbReference>
<dbReference type="InterPro" id="IPR050173">
    <property type="entry name" value="ABC_transporter_C-like"/>
</dbReference>
<sequence length="95" mass="10969">QRFRYCTVITIAHRLNTIIDSDKVMVLDAGQVVEYDIPHKLLDTSDGLFSKLVKQSGKDISIKLKQMAKQYYCHKNSINLNEKNNENDDEIGQRL</sequence>
<feature type="non-terminal residue" evidence="5">
    <location>
        <position position="1"/>
    </location>
</feature>
<name>A0A7R9LMX6_9ACAR</name>
<dbReference type="Proteomes" id="UP000759131">
    <property type="component" value="Unassembled WGS sequence"/>
</dbReference>
<dbReference type="GO" id="GO:0042626">
    <property type="term" value="F:ATPase-coupled transmembrane transporter activity"/>
    <property type="evidence" value="ECO:0007669"/>
    <property type="project" value="TreeGrafter"/>
</dbReference>
<dbReference type="AlphaFoldDB" id="A0A7R9LMX6"/>
<accession>A0A7R9LMX6</accession>
<comment type="subcellular location">
    <subcellularLocation>
        <location evidence="1">Membrane</location>
        <topology evidence="1">Multi-pass membrane protein</topology>
    </subcellularLocation>
</comment>
<evidence type="ECO:0000313" key="6">
    <source>
        <dbReference type="Proteomes" id="UP000759131"/>
    </source>
</evidence>
<dbReference type="PANTHER" id="PTHR24223">
    <property type="entry name" value="ATP-BINDING CASSETTE SUB-FAMILY C"/>
    <property type="match status" value="1"/>
</dbReference>
<dbReference type="PANTHER" id="PTHR24223:SF456">
    <property type="entry name" value="MULTIDRUG RESISTANCE-ASSOCIATED PROTEIN LETHAL(2)03659"/>
    <property type="match status" value="1"/>
</dbReference>
<evidence type="ECO:0000256" key="4">
    <source>
        <dbReference type="ARBA" id="ARBA00022840"/>
    </source>
</evidence>
<dbReference type="SUPFAM" id="SSF52540">
    <property type="entry name" value="P-loop containing nucleoside triphosphate hydrolases"/>
    <property type="match status" value="1"/>
</dbReference>
<evidence type="ECO:0000256" key="1">
    <source>
        <dbReference type="ARBA" id="ARBA00004141"/>
    </source>
</evidence>
<evidence type="ECO:0000256" key="3">
    <source>
        <dbReference type="ARBA" id="ARBA00022741"/>
    </source>
</evidence>
<dbReference type="GO" id="GO:0016020">
    <property type="term" value="C:membrane"/>
    <property type="evidence" value="ECO:0007669"/>
    <property type="project" value="UniProtKB-SubCell"/>
</dbReference>
<keyword evidence="6" id="KW-1185">Reference proteome</keyword>
<keyword evidence="3" id="KW-0547">Nucleotide-binding</keyword>
<gene>
    <name evidence="5" type="ORF">OSB1V03_LOCUS19838</name>
</gene>
<dbReference type="OrthoDB" id="6515401at2759"/>
<proteinExistence type="inferred from homology"/>
<protein>
    <recommendedName>
        <fullName evidence="7">Multidrug resistance-associated protein</fullName>
    </recommendedName>
</protein>
<evidence type="ECO:0000256" key="2">
    <source>
        <dbReference type="ARBA" id="ARBA00009726"/>
    </source>
</evidence>